<keyword evidence="12" id="KW-1185">Reference proteome</keyword>
<dbReference type="GO" id="GO:0043138">
    <property type="term" value="F:3'-5' DNA helicase activity"/>
    <property type="evidence" value="ECO:0007669"/>
    <property type="project" value="UniProtKB-EC"/>
</dbReference>
<evidence type="ECO:0000256" key="9">
    <source>
        <dbReference type="PROSITE-ProRule" id="PRU00560"/>
    </source>
</evidence>
<feature type="binding site" evidence="9">
    <location>
        <begin position="202"/>
        <end position="209"/>
    </location>
    <ligand>
        <name>ATP</name>
        <dbReference type="ChEBI" id="CHEBI:30616"/>
    </ligand>
</feature>
<keyword evidence="3 9" id="KW-0347">Helicase</keyword>
<dbReference type="InterPro" id="IPR000212">
    <property type="entry name" value="DNA_helicase_UvrD/REP"/>
</dbReference>
<dbReference type="InterPro" id="IPR027785">
    <property type="entry name" value="UvrD-like_helicase_C"/>
</dbReference>
<dbReference type="Pfam" id="PF13538">
    <property type="entry name" value="UvrD_C_2"/>
    <property type="match status" value="1"/>
</dbReference>
<dbReference type="GO" id="GO:0016787">
    <property type="term" value="F:hydrolase activity"/>
    <property type="evidence" value="ECO:0007669"/>
    <property type="project" value="UniProtKB-UniRule"/>
</dbReference>
<evidence type="ECO:0000313" key="11">
    <source>
        <dbReference type="EMBL" id="MBJ6360975.1"/>
    </source>
</evidence>
<evidence type="ECO:0000256" key="6">
    <source>
        <dbReference type="ARBA" id="ARBA00034617"/>
    </source>
</evidence>
<dbReference type="PANTHER" id="PTHR11070">
    <property type="entry name" value="UVRD / RECB / PCRA DNA HELICASE FAMILY MEMBER"/>
    <property type="match status" value="1"/>
</dbReference>
<dbReference type="PROSITE" id="PS51198">
    <property type="entry name" value="UVRD_HELICASE_ATP_BIND"/>
    <property type="match status" value="1"/>
</dbReference>
<name>A0A934J1D1_9BACL</name>
<evidence type="ECO:0000256" key="8">
    <source>
        <dbReference type="ARBA" id="ARBA00048988"/>
    </source>
</evidence>
<evidence type="ECO:0000256" key="5">
    <source>
        <dbReference type="ARBA" id="ARBA00023235"/>
    </source>
</evidence>
<dbReference type="Proteomes" id="UP000640274">
    <property type="component" value="Unassembled WGS sequence"/>
</dbReference>
<keyword evidence="5" id="KW-0413">Isomerase</keyword>
<organism evidence="11 12">
    <name type="scientific">Paenibacillus roseus</name>
    <dbReference type="NCBI Taxonomy" id="2798579"/>
    <lineage>
        <taxon>Bacteria</taxon>
        <taxon>Bacillati</taxon>
        <taxon>Bacillota</taxon>
        <taxon>Bacilli</taxon>
        <taxon>Bacillales</taxon>
        <taxon>Paenibacillaceae</taxon>
        <taxon>Paenibacillus</taxon>
    </lineage>
</organism>
<evidence type="ECO:0000256" key="4">
    <source>
        <dbReference type="ARBA" id="ARBA00022840"/>
    </source>
</evidence>
<dbReference type="GO" id="GO:0003677">
    <property type="term" value="F:DNA binding"/>
    <property type="evidence" value="ECO:0007669"/>
    <property type="project" value="InterPro"/>
</dbReference>
<dbReference type="AlphaFoldDB" id="A0A934J1D1"/>
<dbReference type="EMBL" id="JAELUP010000016">
    <property type="protein sequence ID" value="MBJ6360975.1"/>
    <property type="molecule type" value="Genomic_DNA"/>
</dbReference>
<keyword evidence="2 9" id="KW-0378">Hydrolase</keyword>
<accession>A0A934J1D1</accession>
<evidence type="ECO:0000259" key="10">
    <source>
        <dbReference type="PROSITE" id="PS51198"/>
    </source>
</evidence>
<sequence length="713" mass="81033">MEMNRAYEEEQARLKETMEEISQQIEGIGDRYYGDNFVEQLLDAKREEDRNRLGLLLAEPYFGRLDFMEEQTDKTLPLYIGKRGMEDSKTGEPYIIDWRAPVASLFYTFTGGEEPVVYEAPEGPVGGEVLLKRNLSVRKQALERVVDSYVRGGDNLSLTDEFLLYRLGEKKDNRLRDIVSTIQAEQDRIIRAPRLTALIIQGAAGSGKTTVALHRLAYLLYQYQDQVRPERMVIFAPNTMFLDYISGVLPELGVGDVRQTTFADWVIDLLDRPKLLEKDMAEGKQWFSVGNARNEQFELSPGRCKGSLVFKDKLDQFIARYEADYLPGQDFEAWSGKVLPAADIAAWFRVEYRHYPLAPRRERLTARMNRWLEMELNQIGDPKIRKERSKTSKQRMRAYVKRLGELDALQLYRQLFDTLAADLGDGVNIPVAVVEQTRRDLKKSIVRQEDLAPLAWLHLAFHGTPAQKLDHVVLDEAQDVPPLQIEVLKVCMNEASFTILGDLAQGIHAYRGIQRWEEFTALFSPDRRSYHELRQSYRSTMEIIEFANTILPFTDTLLPPAQPVFRSGEPVRIRELTEGEDRISYIRNFIAVNEQDGMATIAVIARTEEDSAALCQALLNQGVEASLISEGQRGYSGGISVVPVYLTKGLEFDAVLLLDVDAERYTAAPQDAKLLYVGSTRALHRLELVYQGEASPLTEGGSQLVKASLRENT</sequence>
<evidence type="ECO:0000313" key="12">
    <source>
        <dbReference type="Proteomes" id="UP000640274"/>
    </source>
</evidence>
<comment type="catalytic activity">
    <reaction evidence="6">
        <text>Couples ATP hydrolysis with the unwinding of duplex DNA by translocating in the 3'-5' direction.</text>
        <dbReference type="EC" id="5.6.2.4"/>
    </reaction>
</comment>
<evidence type="ECO:0000256" key="7">
    <source>
        <dbReference type="ARBA" id="ARBA00034808"/>
    </source>
</evidence>
<dbReference type="Pfam" id="PF00580">
    <property type="entry name" value="UvrD-helicase"/>
    <property type="match status" value="1"/>
</dbReference>
<dbReference type="InterPro" id="IPR014016">
    <property type="entry name" value="UvrD-like_ATP-bd"/>
</dbReference>
<dbReference type="RefSeq" id="WP_199018534.1">
    <property type="nucleotide sequence ID" value="NZ_JAELUP010000016.1"/>
</dbReference>
<dbReference type="EC" id="5.6.2.4" evidence="7"/>
<keyword evidence="1 9" id="KW-0547">Nucleotide-binding</keyword>
<feature type="domain" description="UvrD-like helicase ATP-binding" evidence="10">
    <location>
        <begin position="181"/>
        <end position="540"/>
    </location>
</feature>
<dbReference type="PANTHER" id="PTHR11070:SF17">
    <property type="entry name" value="DNA HELICASE IV"/>
    <property type="match status" value="1"/>
</dbReference>
<dbReference type="SUPFAM" id="SSF52540">
    <property type="entry name" value="P-loop containing nucleoside triphosphate hydrolases"/>
    <property type="match status" value="1"/>
</dbReference>
<gene>
    <name evidence="11" type="ORF">JFN88_06540</name>
</gene>
<keyword evidence="4 9" id="KW-0067">ATP-binding</keyword>
<proteinExistence type="predicted"/>
<dbReference type="Pfam" id="PF13361">
    <property type="entry name" value="UvrD_C"/>
    <property type="match status" value="1"/>
</dbReference>
<dbReference type="InterPro" id="IPR027417">
    <property type="entry name" value="P-loop_NTPase"/>
</dbReference>
<dbReference type="Gene3D" id="3.40.50.300">
    <property type="entry name" value="P-loop containing nucleotide triphosphate hydrolases"/>
    <property type="match status" value="3"/>
</dbReference>
<dbReference type="GO" id="GO:0005524">
    <property type="term" value="F:ATP binding"/>
    <property type="evidence" value="ECO:0007669"/>
    <property type="project" value="UniProtKB-UniRule"/>
</dbReference>
<comment type="caution">
    <text evidence="11">The sequence shown here is derived from an EMBL/GenBank/DDBJ whole genome shotgun (WGS) entry which is preliminary data.</text>
</comment>
<evidence type="ECO:0000256" key="1">
    <source>
        <dbReference type="ARBA" id="ARBA00022741"/>
    </source>
</evidence>
<comment type="catalytic activity">
    <reaction evidence="8">
        <text>ATP + H2O = ADP + phosphate + H(+)</text>
        <dbReference type="Rhea" id="RHEA:13065"/>
        <dbReference type="ChEBI" id="CHEBI:15377"/>
        <dbReference type="ChEBI" id="CHEBI:15378"/>
        <dbReference type="ChEBI" id="CHEBI:30616"/>
        <dbReference type="ChEBI" id="CHEBI:43474"/>
        <dbReference type="ChEBI" id="CHEBI:456216"/>
        <dbReference type="EC" id="5.6.2.4"/>
    </reaction>
</comment>
<protein>
    <recommendedName>
        <fullName evidence="7">DNA 3'-5' helicase</fullName>
        <ecNumber evidence="7">5.6.2.4</ecNumber>
    </recommendedName>
</protein>
<dbReference type="GO" id="GO:0005829">
    <property type="term" value="C:cytosol"/>
    <property type="evidence" value="ECO:0007669"/>
    <property type="project" value="TreeGrafter"/>
</dbReference>
<evidence type="ECO:0000256" key="2">
    <source>
        <dbReference type="ARBA" id="ARBA00022801"/>
    </source>
</evidence>
<evidence type="ECO:0000256" key="3">
    <source>
        <dbReference type="ARBA" id="ARBA00022806"/>
    </source>
</evidence>
<dbReference type="InterPro" id="IPR014017">
    <property type="entry name" value="DNA_helicase_UvrD-like_C"/>
</dbReference>
<dbReference type="GO" id="GO:0000725">
    <property type="term" value="P:recombinational repair"/>
    <property type="evidence" value="ECO:0007669"/>
    <property type="project" value="TreeGrafter"/>
</dbReference>
<reference evidence="11" key="1">
    <citation type="submission" date="2020-12" db="EMBL/GenBank/DDBJ databases">
        <authorList>
            <person name="Huq M.A."/>
        </authorList>
    </citation>
    <scope>NUCLEOTIDE SEQUENCE</scope>
    <source>
        <strain evidence="11">MAHUQ-46</strain>
    </source>
</reference>